<evidence type="ECO:0000256" key="4">
    <source>
        <dbReference type="ARBA" id="ARBA00022544"/>
    </source>
</evidence>
<evidence type="ECO:0000256" key="2">
    <source>
        <dbReference type="ARBA" id="ARBA00007998"/>
    </source>
</evidence>
<accession>A0ABY9VIK4</accession>
<dbReference type="PANTHER" id="PTHR34975">
    <property type="entry name" value="SPORE GERMINATION PROTEIN A2"/>
    <property type="match status" value="1"/>
</dbReference>
<feature type="transmembrane region" description="Helical" evidence="8">
    <location>
        <begin position="307"/>
        <end position="324"/>
    </location>
</feature>
<proteinExistence type="inferred from homology"/>
<feature type="transmembrane region" description="Helical" evidence="8">
    <location>
        <begin position="340"/>
        <end position="360"/>
    </location>
</feature>
<dbReference type="Pfam" id="PF03845">
    <property type="entry name" value="Spore_permease"/>
    <property type="match status" value="1"/>
</dbReference>
<keyword evidence="6 8" id="KW-1133">Transmembrane helix</keyword>
<feature type="transmembrane region" description="Helical" evidence="8">
    <location>
        <begin position="271"/>
        <end position="295"/>
    </location>
</feature>
<evidence type="ECO:0000256" key="1">
    <source>
        <dbReference type="ARBA" id="ARBA00004141"/>
    </source>
</evidence>
<keyword evidence="3" id="KW-0813">Transport</keyword>
<organism evidence="9 10">
    <name type="scientific">Mesobacillus jeotgali</name>
    <dbReference type="NCBI Taxonomy" id="129985"/>
    <lineage>
        <taxon>Bacteria</taxon>
        <taxon>Bacillati</taxon>
        <taxon>Bacillota</taxon>
        <taxon>Bacilli</taxon>
        <taxon>Bacillales</taxon>
        <taxon>Bacillaceae</taxon>
        <taxon>Mesobacillus</taxon>
    </lineage>
</organism>
<feature type="transmembrane region" description="Helical" evidence="8">
    <location>
        <begin position="143"/>
        <end position="162"/>
    </location>
</feature>
<keyword evidence="5 8" id="KW-0812">Transmembrane</keyword>
<evidence type="ECO:0000313" key="10">
    <source>
        <dbReference type="Proteomes" id="UP001303324"/>
    </source>
</evidence>
<dbReference type="NCBIfam" id="TIGR00912">
    <property type="entry name" value="2A0309"/>
    <property type="match status" value="1"/>
</dbReference>
<feature type="transmembrane region" description="Helical" evidence="8">
    <location>
        <begin position="219"/>
        <end position="241"/>
    </location>
</feature>
<dbReference type="RefSeq" id="WP_311073712.1">
    <property type="nucleotide sequence ID" value="NZ_CP134494.1"/>
</dbReference>
<dbReference type="PANTHER" id="PTHR34975:SF2">
    <property type="entry name" value="SPORE GERMINATION PROTEIN A2"/>
    <property type="match status" value="1"/>
</dbReference>
<keyword evidence="4" id="KW-0309">Germination</keyword>
<evidence type="ECO:0000313" key="9">
    <source>
        <dbReference type="EMBL" id="WNF23408.1"/>
    </source>
</evidence>
<keyword evidence="10" id="KW-1185">Reference proteome</keyword>
<evidence type="ECO:0000256" key="3">
    <source>
        <dbReference type="ARBA" id="ARBA00022448"/>
    </source>
</evidence>
<sequence>MENKPIIGIIETMFAMLLFLLGSSVILGLNLTAEKASWIVSLAAGGAGLLLFHIYVYLWKNNDYGNLALILKKNMGKFLGMAASLLYVLYFAYLASRVLADFTMFINSTLLYTMSPFFIKFSIFLVVAYTYVKGLEAFIRSAVIIGSVTLLFILLIPIWILISGTFHWEYIDPIFDMDFNNIIKVLPTMVTFPFGELIAFVMIFPYLNHEHRSAVSKNGNMMIIFFTILLSLISFLTIGVLHPELAKNYTFPIINAIEGVTLFDFIKRLDVFAVIIIIFGGYFKIAIFTFASINLAKTTMNKVKPKLLTVSILMVILLLSYPYAENLSQHLEVGLKYVPLLIHLPLAILLPIFIMFITFVKKRRRNSRLSEPS</sequence>
<feature type="transmembrane region" description="Helical" evidence="8">
    <location>
        <begin position="111"/>
        <end position="131"/>
    </location>
</feature>
<feature type="transmembrane region" description="Helical" evidence="8">
    <location>
        <begin position="38"/>
        <end position="58"/>
    </location>
</feature>
<feature type="transmembrane region" description="Helical" evidence="8">
    <location>
        <begin position="182"/>
        <end position="207"/>
    </location>
</feature>
<dbReference type="Proteomes" id="UP001303324">
    <property type="component" value="Chromosome"/>
</dbReference>
<comment type="similarity">
    <text evidence="2">Belongs to the amino acid-polyamine-organocation (APC) superfamily. Spore germination protein (SGP) (TC 2.A.3.9) family.</text>
</comment>
<dbReference type="EMBL" id="CP134494">
    <property type="protein sequence ID" value="WNF23408.1"/>
    <property type="molecule type" value="Genomic_DNA"/>
</dbReference>
<gene>
    <name evidence="9" type="ORF">RH061_02545</name>
</gene>
<keyword evidence="7 8" id="KW-0472">Membrane</keyword>
<name>A0ABY9VIK4_9BACI</name>
<evidence type="ECO:0000256" key="6">
    <source>
        <dbReference type="ARBA" id="ARBA00022989"/>
    </source>
</evidence>
<feature type="transmembrane region" description="Helical" evidence="8">
    <location>
        <begin position="12"/>
        <end position="32"/>
    </location>
</feature>
<protein>
    <submittedName>
        <fullName evidence="9">GerAB/ArcD/ProY family transporter</fullName>
    </submittedName>
</protein>
<feature type="transmembrane region" description="Helical" evidence="8">
    <location>
        <begin position="78"/>
        <end position="99"/>
    </location>
</feature>
<evidence type="ECO:0000256" key="7">
    <source>
        <dbReference type="ARBA" id="ARBA00023136"/>
    </source>
</evidence>
<dbReference type="InterPro" id="IPR004761">
    <property type="entry name" value="Spore_GerAB"/>
</dbReference>
<evidence type="ECO:0000256" key="5">
    <source>
        <dbReference type="ARBA" id="ARBA00022692"/>
    </source>
</evidence>
<comment type="subcellular location">
    <subcellularLocation>
        <location evidence="1">Membrane</location>
        <topology evidence="1">Multi-pass membrane protein</topology>
    </subcellularLocation>
</comment>
<reference evidence="9 10" key="1">
    <citation type="submission" date="2023-09" db="EMBL/GenBank/DDBJ databases">
        <title>Microbial mechanism of fulvic acid promoting antimony reduction mineralization in rice fields.</title>
        <authorList>
            <person name="Chen G."/>
            <person name="Lan J."/>
        </authorList>
    </citation>
    <scope>NUCLEOTIDE SEQUENCE [LARGE SCALE GENOMIC DNA]</scope>
    <source>
        <strain evidence="9 10">PS1</strain>
    </source>
</reference>
<evidence type="ECO:0000256" key="8">
    <source>
        <dbReference type="SAM" id="Phobius"/>
    </source>
</evidence>